<dbReference type="Pfam" id="PF03600">
    <property type="entry name" value="CitMHS"/>
    <property type="match status" value="1"/>
</dbReference>
<reference evidence="9 10" key="1">
    <citation type="submission" date="2013-08" db="EMBL/GenBank/DDBJ databases">
        <authorList>
            <person name="Huang J."/>
            <person name="Wang G."/>
        </authorList>
    </citation>
    <scope>NUCLEOTIDE SEQUENCE [LARGE SCALE GENOMIC DNA]</scope>
    <source>
        <strain evidence="9 10">JSM 076056</strain>
    </source>
</reference>
<evidence type="ECO:0000259" key="8">
    <source>
        <dbReference type="PROSITE" id="PS51202"/>
    </source>
</evidence>
<dbReference type="eggNOG" id="COG0471">
    <property type="taxonomic scope" value="Bacteria"/>
</dbReference>
<dbReference type="OrthoDB" id="9765532at2"/>
<evidence type="ECO:0000256" key="2">
    <source>
        <dbReference type="ARBA" id="ARBA00022448"/>
    </source>
</evidence>
<feature type="transmembrane region" description="Helical" evidence="7">
    <location>
        <begin position="448"/>
        <end position="468"/>
    </location>
</feature>
<dbReference type="PANTHER" id="PTHR43652">
    <property type="entry name" value="BASIC AMINO ACID ANTIPORTER YFCC-RELATED"/>
    <property type="match status" value="1"/>
</dbReference>
<dbReference type="PROSITE" id="PS51202">
    <property type="entry name" value="RCK_C"/>
    <property type="match status" value="2"/>
</dbReference>
<evidence type="ECO:0000256" key="7">
    <source>
        <dbReference type="SAM" id="Phobius"/>
    </source>
</evidence>
<dbReference type="InterPro" id="IPR036721">
    <property type="entry name" value="RCK_C_sf"/>
</dbReference>
<feature type="transmembrane region" description="Helical" evidence="7">
    <location>
        <begin position="172"/>
        <end position="194"/>
    </location>
</feature>
<dbReference type="STRING" id="1385510.GCA_000425205_00143"/>
<evidence type="ECO:0000313" key="10">
    <source>
        <dbReference type="Proteomes" id="UP000030528"/>
    </source>
</evidence>
<evidence type="ECO:0000256" key="3">
    <source>
        <dbReference type="ARBA" id="ARBA00022692"/>
    </source>
</evidence>
<dbReference type="InterPro" id="IPR051679">
    <property type="entry name" value="DASS-Related_Transporters"/>
</dbReference>
<evidence type="ECO:0000256" key="6">
    <source>
        <dbReference type="ARBA" id="ARBA00023136"/>
    </source>
</evidence>
<dbReference type="PROSITE" id="PS01271">
    <property type="entry name" value="NA_SULFATE"/>
    <property type="match status" value="1"/>
</dbReference>
<dbReference type="Gene3D" id="3.30.70.1450">
    <property type="entry name" value="Regulator of K+ conductance, C-terminal domain"/>
    <property type="match status" value="2"/>
</dbReference>
<keyword evidence="3 7" id="KW-0812">Transmembrane</keyword>
<organism evidence="9 10">
    <name type="scientific">Pontibacillus halophilus JSM 076056 = DSM 19796</name>
    <dbReference type="NCBI Taxonomy" id="1385510"/>
    <lineage>
        <taxon>Bacteria</taxon>
        <taxon>Bacillati</taxon>
        <taxon>Bacillota</taxon>
        <taxon>Bacilli</taxon>
        <taxon>Bacillales</taxon>
        <taxon>Bacillaceae</taxon>
        <taxon>Pontibacillus</taxon>
    </lineage>
</organism>
<dbReference type="GO" id="GO:0005886">
    <property type="term" value="C:plasma membrane"/>
    <property type="evidence" value="ECO:0007669"/>
    <property type="project" value="TreeGrafter"/>
</dbReference>
<proteinExistence type="predicted"/>
<protein>
    <submittedName>
        <fullName evidence="9">Sulfur deprivation response regulator</fullName>
    </submittedName>
</protein>
<dbReference type="eggNOG" id="COG0490">
    <property type="taxonomic scope" value="Bacteria"/>
</dbReference>
<feature type="transmembrane region" description="Helical" evidence="7">
    <location>
        <begin position="506"/>
        <end position="525"/>
    </location>
</feature>
<dbReference type="GO" id="GO:0008324">
    <property type="term" value="F:monoatomic cation transmembrane transporter activity"/>
    <property type="evidence" value="ECO:0007669"/>
    <property type="project" value="InterPro"/>
</dbReference>
<dbReference type="InterPro" id="IPR031312">
    <property type="entry name" value="Na/sul_symport_CS"/>
</dbReference>
<feature type="transmembrane region" description="Helical" evidence="7">
    <location>
        <begin position="7"/>
        <end position="23"/>
    </location>
</feature>
<dbReference type="AlphaFoldDB" id="A0A0A5GKX5"/>
<sequence>MTLEMGFVLLVIFMMMIGLVLELARPDLIVFGTLVLFIVTPGILTVEEGIRGFSNEGMLTIALLFLIAAGIQKSGLVHAGLTKLMGQTKRASTGMMLQLYAPISGVSAFLNNTPIVVTLAPIIRKWCMERGISPSKLLIPLSYAAILGGTMTIMGTSTNLVVHGLMLEWDMIGFSFFELGIVGVPVTLVGLLYITTIGYRLLPNNKGLTETVQEHSREYISEMYVTEEYPFLNHMVKEAGLRNLKGLFLLEIVRGDERISPVSGSTRIEAEDRLIFTGLISTIAELQKRKGLVLVPGAHMTLDDLNKGTSHLAEAVISHQSSLAYKRLKDSGFRSRFDAGVIAVHRNNERIQAKIGDIVLKPGDTLLLLGGPDFEGIVQQSNDFYIVTPLHTPPEFGDRKKGWLSLAFLMGMIGFVVTNVLSMFQAMCIVAVGFVATKVITPEEAKQSVHFSVLLLIASAFGIGTALVNTGAAKWLAQGLLGLIGSDHLLLTLICLYLLTNVFTEVITNSAAAVLMFPIGIELANQLSINPHAVAVLIAIAASASFITPIGYQTNLIVYGPGGYKFTDYMKIGIPLSILVMVTTVTIVSVVWL</sequence>
<dbReference type="GO" id="GO:0006813">
    <property type="term" value="P:potassium ion transport"/>
    <property type="evidence" value="ECO:0007669"/>
    <property type="project" value="InterPro"/>
</dbReference>
<feature type="transmembrane region" description="Helical" evidence="7">
    <location>
        <begin position="480"/>
        <end position="500"/>
    </location>
</feature>
<keyword evidence="10" id="KW-1185">Reference proteome</keyword>
<dbReference type="Pfam" id="PF02080">
    <property type="entry name" value="TrkA_C"/>
    <property type="match status" value="2"/>
</dbReference>
<name>A0A0A5GKX5_9BACI</name>
<dbReference type="SUPFAM" id="SSF116726">
    <property type="entry name" value="TrkA C-terminal domain-like"/>
    <property type="match status" value="2"/>
</dbReference>
<feature type="transmembrane region" description="Helical" evidence="7">
    <location>
        <begin position="572"/>
        <end position="592"/>
    </location>
</feature>
<evidence type="ECO:0000256" key="1">
    <source>
        <dbReference type="ARBA" id="ARBA00004141"/>
    </source>
</evidence>
<feature type="transmembrane region" description="Helical" evidence="7">
    <location>
        <begin position="532"/>
        <end position="552"/>
    </location>
</feature>
<feature type="transmembrane region" description="Helical" evidence="7">
    <location>
        <begin position="58"/>
        <end position="79"/>
    </location>
</feature>
<feature type="transmembrane region" description="Helical" evidence="7">
    <location>
        <begin position="29"/>
        <end position="46"/>
    </location>
</feature>
<keyword evidence="2" id="KW-0813">Transport</keyword>
<dbReference type="InterPro" id="IPR004680">
    <property type="entry name" value="Cit_transptr-like_dom"/>
</dbReference>
<comment type="caution">
    <text evidence="9">The sequence shown here is derived from an EMBL/GenBank/DDBJ whole genome shotgun (WGS) entry which is preliminary data.</text>
</comment>
<dbReference type="EMBL" id="AVPE01000001">
    <property type="protein sequence ID" value="KGX93921.1"/>
    <property type="molecule type" value="Genomic_DNA"/>
</dbReference>
<feature type="transmembrane region" description="Helical" evidence="7">
    <location>
        <begin position="143"/>
        <end position="166"/>
    </location>
</feature>
<accession>A0A0A5GKX5</accession>
<feature type="domain" description="RCK C-terminal" evidence="8">
    <location>
        <begin position="207"/>
        <end position="292"/>
    </location>
</feature>
<feature type="transmembrane region" description="Helical" evidence="7">
    <location>
        <begin position="406"/>
        <end position="436"/>
    </location>
</feature>
<keyword evidence="5 7" id="KW-1133">Transmembrane helix</keyword>
<dbReference type="Proteomes" id="UP000030528">
    <property type="component" value="Unassembled WGS sequence"/>
</dbReference>
<evidence type="ECO:0000256" key="4">
    <source>
        <dbReference type="ARBA" id="ARBA00022737"/>
    </source>
</evidence>
<keyword evidence="4" id="KW-0677">Repeat</keyword>
<evidence type="ECO:0000256" key="5">
    <source>
        <dbReference type="ARBA" id="ARBA00022989"/>
    </source>
</evidence>
<feature type="transmembrane region" description="Helical" evidence="7">
    <location>
        <begin position="99"/>
        <end position="123"/>
    </location>
</feature>
<evidence type="ECO:0000313" key="9">
    <source>
        <dbReference type="EMBL" id="KGX93921.1"/>
    </source>
</evidence>
<dbReference type="RefSeq" id="WP_026798967.1">
    <property type="nucleotide sequence ID" value="NZ_AULI01000001.1"/>
</dbReference>
<feature type="domain" description="RCK C-terminal" evidence="8">
    <location>
        <begin position="300"/>
        <end position="387"/>
    </location>
</feature>
<comment type="subcellular location">
    <subcellularLocation>
        <location evidence="1">Membrane</location>
        <topology evidence="1">Multi-pass membrane protein</topology>
    </subcellularLocation>
</comment>
<keyword evidence="6 7" id="KW-0472">Membrane</keyword>
<dbReference type="PANTHER" id="PTHR43652:SF2">
    <property type="entry name" value="BASIC AMINO ACID ANTIPORTER YFCC-RELATED"/>
    <property type="match status" value="1"/>
</dbReference>
<gene>
    <name evidence="9" type="ORF">N781_01685</name>
</gene>
<dbReference type="InterPro" id="IPR006037">
    <property type="entry name" value="RCK_C"/>
</dbReference>